<name>V5Q7V2_9CAUD</name>
<gene>
    <name evidence="1" type="ORF">Salvo_14</name>
</gene>
<dbReference type="Proteomes" id="UP000018624">
    <property type="component" value="Segment"/>
</dbReference>
<accession>V5Q7V2</accession>
<dbReference type="EMBL" id="KF626668">
    <property type="protein sequence ID" value="AHB12214.1"/>
    <property type="molecule type" value="Genomic_DNA"/>
</dbReference>
<keyword evidence="2" id="KW-1185">Reference proteome</keyword>
<evidence type="ECO:0000313" key="1">
    <source>
        <dbReference type="EMBL" id="AHB12214.1"/>
    </source>
</evidence>
<sequence>MSKTISQADARRYKRRVEELESVLDAQRASWTHEYPGGVHIGTETGVSTDTTTSIKTARKLGHAVVAVQRMNGEVLFYALPLPKGE</sequence>
<evidence type="ECO:0000313" key="2">
    <source>
        <dbReference type="Proteomes" id="UP000018624"/>
    </source>
</evidence>
<proteinExistence type="predicted"/>
<protein>
    <submittedName>
        <fullName evidence="1">Uncharacterized protein</fullName>
    </submittedName>
</protein>
<reference evidence="1 2" key="1">
    <citation type="journal article" date="2014" name="J. Bacteriol.">
        <title>Characterization of novel virulent broad-host-range phages of Xylella fastidiosa and Xanthomonas.</title>
        <authorList>
            <person name="Ahern S.J."/>
            <person name="Das M."/>
            <person name="Bhowmick T.S."/>
            <person name="Young R."/>
            <person name="Gonzalez C.F."/>
        </authorList>
    </citation>
    <scope>NUCLEOTIDE SEQUENCE [LARGE SCALE GENOMIC DNA]</scope>
</reference>
<organism evidence="1 2">
    <name type="scientific">Xylella phage Salvo</name>
    <dbReference type="NCBI Taxonomy" id="1415147"/>
    <lineage>
        <taxon>Viruses</taxon>
        <taxon>Duplodnaviria</taxon>
        <taxon>Heunggongvirae</taxon>
        <taxon>Uroviricota</taxon>
        <taxon>Caudoviricetes</taxon>
        <taxon>Casjensviridae</taxon>
        <taxon>Salvovirus</taxon>
        <taxon>Salvovirus salvo</taxon>
    </lineage>
</organism>